<dbReference type="EMBL" id="VGJX01000612">
    <property type="protein sequence ID" value="MBM3275528.1"/>
    <property type="molecule type" value="Genomic_DNA"/>
</dbReference>
<reference evidence="3 4" key="1">
    <citation type="submission" date="2019-03" db="EMBL/GenBank/DDBJ databases">
        <title>Lake Tanganyika Metagenome-Assembled Genomes (MAGs).</title>
        <authorList>
            <person name="Tran P."/>
        </authorList>
    </citation>
    <scope>NUCLEOTIDE SEQUENCE [LARGE SCALE GENOMIC DNA]</scope>
    <source>
        <strain evidence="3">K_DeepCast_65m_m2_236</strain>
    </source>
</reference>
<feature type="domain" description="Transglycosylase SLT" evidence="2">
    <location>
        <begin position="54"/>
        <end position="155"/>
    </location>
</feature>
<comment type="caution">
    <text evidence="3">The sequence shown here is derived from an EMBL/GenBank/DDBJ whole genome shotgun (WGS) entry which is preliminary data.</text>
</comment>
<evidence type="ECO:0000259" key="2">
    <source>
        <dbReference type="Pfam" id="PF01464"/>
    </source>
</evidence>
<evidence type="ECO:0000313" key="3">
    <source>
        <dbReference type="EMBL" id="MBM3275528.1"/>
    </source>
</evidence>
<accession>A0A937X465</accession>
<dbReference type="InterPro" id="IPR008258">
    <property type="entry name" value="Transglycosylase_SLT_dom_1"/>
</dbReference>
<dbReference type="InterPro" id="IPR023346">
    <property type="entry name" value="Lysozyme-like_dom_sf"/>
</dbReference>
<dbReference type="Proteomes" id="UP000703893">
    <property type="component" value="Unassembled WGS sequence"/>
</dbReference>
<dbReference type="AlphaFoldDB" id="A0A937X465"/>
<name>A0A937X465_9BACT</name>
<evidence type="ECO:0000313" key="4">
    <source>
        <dbReference type="Proteomes" id="UP000703893"/>
    </source>
</evidence>
<dbReference type="Gene3D" id="1.10.530.10">
    <property type="match status" value="1"/>
</dbReference>
<dbReference type="PANTHER" id="PTHR37423">
    <property type="entry name" value="SOLUBLE LYTIC MUREIN TRANSGLYCOSYLASE-RELATED"/>
    <property type="match status" value="1"/>
</dbReference>
<sequence length="177" mass="20076">MRSKFVSVLVAALIVGVCGPAAAKSDRPVQQPDALYHFVKEKAGSQRAPLYTRLIREKAAKYKVPPMLVANIIATESNFDPRCRTGPSMGLMQVNHGHARKGHNLYDPATNIEYGCKILREYRDWAVARLPKSADARRIWELTLTAYNWGPTRAVSRGLYRSRYSDKVMRRWSTAKR</sequence>
<proteinExistence type="predicted"/>
<organism evidence="3 4">
    <name type="scientific">Candidatus Tanganyikabacteria bacterium</name>
    <dbReference type="NCBI Taxonomy" id="2961651"/>
    <lineage>
        <taxon>Bacteria</taxon>
        <taxon>Bacillati</taxon>
        <taxon>Candidatus Sericytochromatia</taxon>
        <taxon>Candidatus Tanganyikabacteria</taxon>
    </lineage>
</organism>
<dbReference type="SUPFAM" id="SSF53955">
    <property type="entry name" value="Lysozyme-like"/>
    <property type="match status" value="1"/>
</dbReference>
<feature type="signal peptide" evidence="1">
    <location>
        <begin position="1"/>
        <end position="23"/>
    </location>
</feature>
<protein>
    <submittedName>
        <fullName evidence="3">Transglycosylase SLT domain-containing protein</fullName>
    </submittedName>
</protein>
<gene>
    <name evidence="3" type="ORF">FJZ00_10260</name>
</gene>
<dbReference type="Pfam" id="PF01464">
    <property type="entry name" value="SLT"/>
    <property type="match status" value="1"/>
</dbReference>
<keyword evidence="1" id="KW-0732">Signal</keyword>
<dbReference type="PANTHER" id="PTHR37423:SF2">
    <property type="entry name" value="MEMBRANE-BOUND LYTIC MUREIN TRANSGLYCOSYLASE C"/>
    <property type="match status" value="1"/>
</dbReference>
<evidence type="ECO:0000256" key="1">
    <source>
        <dbReference type="SAM" id="SignalP"/>
    </source>
</evidence>
<feature type="chain" id="PRO_5037390844" evidence="1">
    <location>
        <begin position="24"/>
        <end position="177"/>
    </location>
</feature>